<dbReference type="EMBL" id="JAIUJR010000008">
    <property type="protein sequence ID" value="MCA0133421.1"/>
    <property type="molecule type" value="Genomic_DNA"/>
</dbReference>
<feature type="coiled-coil region" evidence="3">
    <location>
        <begin position="58"/>
        <end position="85"/>
    </location>
</feature>
<dbReference type="SUPFAM" id="SSF111384">
    <property type="entry name" value="OmpH-like"/>
    <property type="match status" value="1"/>
</dbReference>
<feature type="chain" id="PRO_5047213408" evidence="5">
    <location>
        <begin position="23"/>
        <end position="392"/>
    </location>
</feature>
<comment type="similarity">
    <text evidence="1">Belongs to the Skp family.</text>
</comment>
<accession>A0ABS7XX69</accession>
<feature type="compositionally biased region" description="Basic and acidic residues" evidence="4">
    <location>
        <begin position="336"/>
        <end position="392"/>
    </location>
</feature>
<dbReference type="Pfam" id="PF03938">
    <property type="entry name" value="OmpH"/>
    <property type="match status" value="1"/>
</dbReference>
<gene>
    <name evidence="6" type="ORF">LBU54_12565</name>
</gene>
<evidence type="ECO:0000256" key="4">
    <source>
        <dbReference type="SAM" id="MobiDB-lite"/>
    </source>
</evidence>
<feature type="compositionally biased region" description="Basic and acidic residues" evidence="4">
    <location>
        <begin position="283"/>
        <end position="323"/>
    </location>
</feature>
<keyword evidence="7" id="KW-1185">Reference proteome</keyword>
<keyword evidence="3" id="KW-0175">Coiled coil</keyword>
<dbReference type="Gene3D" id="3.30.910.20">
    <property type="entry name" value="Skp domain"/>
    <property type="match status" value="1"/>
</dbReference>
<feature type="signal peptide" evidence="5">
    <location>
        <begin position="1"/>
        <end position="22"/>
    </location>
</feature>
<dbReference type="Proteomes" id="UP001198901">
    <property type="component" value="Unassembled WGS sequence"/>
</dbReference>
<evidence type="ECO:0000256" key="1">
    <source>
        <dbReference type="ARBA" id="ARBA00009091"/>
    </source>
</evidence>
<proteinExistence type="inferred from homology"/>
<dbReference type="InterPro" id="IPR005632">
    <property type="entry name" value="Chaperone_Skp"/>
</dbReference>
<keyword evidence="2 5" id="KW-0732">Signal</keyword>
<protein>
    <submittedName>
        <fullName evidence="6">OmpH family outer membrane protein</fullName>
    </submittedName>
</protein>
<evidence type="ECO:0000313" key="7">
    <source>
        <dbReference type="Proteomes" id="UP001198901"/>
    </source>
</evidence>
<reference evidence="7" key="1">
    <citation type="submission" date="2023-07" db="EMBL/GenBank/DDBJ databases">
        <authorList>
            <person name="Yue Y."/>
        </authorList>
    </citation>
    <scope>NUCLEOTIDE SEQUENCE [LARGE SCALE GENOMIC DNA]</scope>
    <source>
        <strain evidence="7">D23</strain>
    </source>
</reference>
<comment type="caution">
    <text evidence="6">The sequence shown here is derived from an EMBL/GenBank/DDBJ whole genome shotgun (WGS) entry which is preliminary data.</text>
</comment>
<evidence type="ECO:0000313" key="6">
    <source>
        <dbReference type="EMBL" id="MCA0133421.1"/>
    </source>
</evidence>
<evidence type="ECO:0000256" key="3">
    <source>
        <dbReference type="SAM" id="Coils"/>
    </source>
</evidence>
<organism evidence="6 7">
    <name type="scientific">Winogradskyella alexanderae</name>
    <dbReference type="NCBI Taxonomy" id="2877123"/>
    <lineage>
        <taxon>Bacteria</taxon>
        <taxon>Pseudomonadati</taxon>
        <taxon>Bacteroidota</taxon>
        <taxon>Flavobacteriia</taxon>
        <taxon>Flavobacteriales</taxon>
        <taxon>Flavobacteriaceae</taxon>
        <taxon>Winogradskyella</taxon>
    </lineage>
</organism>
<name>A0ABS7XX69_9FLAO</name>
<evidence type="ECO:0000256" key="2">
    <source>
        <dbReference type="ARBA" id="ARBA00022729"/>
    </source>
</evidence>
<dbReference type="PANTHER" id="PTHR35089">
    <property type="entry name" value="CHAPERONE PROTEIN SKP"/>
    <property type="match status" value="1"/>
</dbReference>
<sequence length="392" mass="45935">MMKFKVLFLLAFTGLMSFSALAQRGVRIGYIDTEYILQNVPEYQEASTQLDKKVLQWKSEIEKKLSVIEQKKKELENESVLLTKELYEERMEDISFEEAEILDYQQKRFGPNGDLMIQKRQLIAPIQDQIFAAVQEIATSKKYDFVFDKSADVVMLYSAERYDISEQVLRTITRASKRTQAKNNKERKELEEEEVVPVVDSDKDERQKALEERKATREAELAAKRAEREKALEERRKQQQEAREAKRREAEERRQKVLEARNTTENKETETEKEVEEEAEATTEAKSETETEKKTSDVTSKTKENSSEKAEAKNPAKEVKKDSTSNTKPKTQAEILEEKRQQKLKEREERKKALEERKKQIIEQRKKAREEREKQLKKRDSVANAKKGEGKN</sequence>
<dbReference type="SMART" id="SM00935">
    <property type="entry name" value="OmpH"/>
    <property type="match status" value="1"/>
</dbReference>
<dbReference type="InterPro" id="IPR024930">
    <property type="entry name" value="Skp_dom_sf"/>
</dbReference>
<dbReference type="PANTHER" id="PTHR35089:SF1">
    <property type="entry name" value="CHAPERONE PROTEIN SKP"/>
    <property type="match status" value="1"/>
</dbReference>
<dbReference type="RefSeq" id="WP_224530298.1">
    <property type="nucleotide sequence ID" value="NZ_JAIUJR010000008.1"/>
</dbReference>
<feature type="compositionally biased region" description="Basic and acidic residues" evidence="4">
    <location>
        <begin position="200"/>
        <end position="272"/>
    </location>
</feature>
<feature type="region of interest" description="Disordered" evidence="4">
    <location>
        <begin position="178"/>
        <end position="392"/>
    </location>
</feature>
<evidence type="ECO:0000256" key="5">
    <source>
        <dbReference type="SAM" id="SignalP"/>
    </source>
</evidence>